<protein>
    <submittedName>
        <fullName evidence="1">Uncharacterized protein</fullName>
    </submittedName>
</protein>
<comment type="caution">
    <text evidence="1">The sequence shown here is derived from an EMBL/GenBank/DDBJ whole genome shotgun (WGS) entry which is preliminary data.</text>
</comment>
<organism evidence="1">
    <name type="scientific">marine sediment metagenome</name>
    <dbReference type="NCBI Taxonomy" id="412755"/>
    <lineage>
        <taxon>unclassified sequences</taxon>
        <taxon>metagenomes</taxon>
        <taxon>ecological metagenomes</taxon>
    </lineage>
</organism>
<evidence type="ECO:0000313" key="1">
    <source>
        <dbReference type="EMBL" id="GAG40457.1"/>
    </source>
</evidence>
<name>X0XZ83_9ZZZZ</name>
<gene>
    <name evidence="1" type="ORF">S01H1_65906</name>
</gene>
<sequence length="56" mass="6679">MNMGNTEDAFYDRLERKQAKRRERMKKREALREKRKPLIQSVKDGKITLDEAKGIT</sequence>
<proteinExistence type="predicted"/>
<dbReference type="AlphaFoldDB" id="X0XZ83"/>
<reference evidence="1" key="1">
    <citation type="journal article" date="2014" name="Front. Microbiol.">
        <title>High frequency of phylogenetically diverse reductive dehalogenase-homologous genes in deep subseafloor sedimentary metagenomes.</title>
        <authorList>
            <person name="Kawai M."/>
            <person name="Futagami T."/>
            <person name="Toyoda A."/>
            <person name="Takaki Y."/>
            <person name="Nishi S."/>
            <person name="Hori S."/>
            <person name="Arai W."/>
            <person name="Tsubouchi T."/>
            <person name="Morono Y."/>
            <person name="Uchiyama I."/>
            <person name="Ito T."/>
            <person name="Fujiyama A."/>
            <person name="Inagaki F."/>
            <person name="Takami H."/>
        </authorList>
    </citation>
    <scope>NUCLEOTIDE SEQUENCE</scope>
    <source>
        <strain evidence="1">Expedition CK06-06</strain>
    </source>
</reference>
<accession>X0XZ83</accession>
<dbReference type="EMBL" id="BARS01043540">
    <property type="protein sequence ID" value="GAG40457.1"/>
    <property type="molecule type" value="Genomic_DNA"/>
</dbReference>